<dbReference type="PANTHER" id="PTHR22642:SF2">
    <property type="entry name" value="PROTEIN LONG AFTER FAR-RED 3"/>
    <property type="match status" value="1"/>
</dbReference>
<comment type="caution">
    <text evidence="2">The sequence shown here is derived from an EMBL/GenBank/DDBJ whole genome shotgun (WGS) entry which is preliminary data.</text>
</comment>
<evidence type="ECO:0000259" key="1">
    <source>
        <dbReference type="Pfam" id="PF07969"/>
    </source>
</evidence>
<feature type="domain" description="Amidohydrolase 3" evidence="1">
    <location>
        <begin position="54"/>
        <end position="547"/>
    </location>
</feature>
<evidence type="ECO:0000313" key="2">
    <source>
        <dbReference type="EMBL" id="MBP2355892.1"/>
    </source>
</evidence>
<dbReference type="InterPro" id="IPR033932">
    <property type="entry name" value="YtcJ-like"/>
</dbReference>
<keyword evidence="3" id="KW-1185">Reference proteome</keyword>
<name>A0ABS4UW87_9ACTN</name>
<protein>
    <submittedName>
        <fullName evidence="2">Amidohydrolase YtcJ</fullName>
    </submittedName>
</protein>
<proteinExistence type="predicted"/>
<dbReference type="InterPro" id="IPR013108">
    <property type="entry name" value="Amidohydro_3"/>
</dbReference>
<dbReference type="Gene3D" id="2.30.40.10">
    <property type="entry name" value="Urease, subunit C, domain 1"/>
    <property type="match status" value="1"/>
</dbReference>
<dbReference type="Gene3D" id="3.10.310.70">
    <property type="match status" value="1"/>
</dbReference>
<dbReference type="EMBL" id="JAGINT010000002">
    <property type="protein sequence ID" value="MBP2355892.1"/>
    <property type="molecule type" value="Genomic_DNA"/>
</dbReference>
<dbReference type="RefSeq" id="WP_209698497.1">
    <property type="nucleotide sequence ID" value="NZ_BAAAVU010000005.1"/>
</dbReference>
<gene>
    <name evidence="2" type="ORF">JOF29_007002</name>
</gene>
<dbReference type="Proteomes" id="UP000755585">
    <property type="component" value="Unassembled WGS sequence"/>
</dbReference>
<dbReference type="SUPFAM" id="SSF51338">
    <property type="entry name" value="Composite domain of metallo-dependent hydrolases"/>
    <property type="match status" value="1"/>
</dbReference>
<dbReference type="SUPFAM" id="SSF51556">
    <property type="entry name" value="Metallo-dependent hydrolases"/>
    <property type="match status" value="1"/>
</dbReference>
<sequence>MSTDRSGRSADMVLRGVVRPDAYTAPTDAVAVRDGVVVALGRRACDALVGRRTEVVDGLDGVVTPGFVDAHVHPVMAGLNRLRCDLDDLHGLDDYRRRITEHQPGDGEWFLGSGWYGDVFPGGFPSAAELDRLVGARPAVLTSHDAHGVWVNTAALRRAGIDDATPDPAGGRIHRDEHGHATGFLMESAADLVTGLVPKPGRAELVAALLEAQRYLHSLGIVGWQDAAVGEMLGVPDLFPVYREAAESQRLTAKVTGALWWDLDQDLSQLDLLLQRRAESEAWPHFRASAVKIMQDGVCENLTAAVIDHYHGRPGERGLSFVDPEFLGLIAKTLTAEGFDLHLHAVGDRAVRECLDAIEAAAPRRPDARHQLAHLDLIDPADVPRLAELGVIANIQPLWAREDQVLVETKLPYLTDAQRRHHFAFGSLHAAGAELAMGSDWPVSSPNPLWGMHVAVNRTAPDGDPHAQDEHARTVPLLPDEGVDVATAFHAATAGAARASRLDGTGTLRPGAPADLVVLDQDPFTVSPAELSSVTVLATYVDGTPVHH</sequence>
<evidence type="ECO:0000313" key="3">
    <source>
        <dbReference type="Proteomes" id="UP000755585"/>
    </source>
</evidence>
<organism evidence="2 3">
    <name type="scientific">Kribbella aluminosa</name>
    <dbReference type="NCBI Taxonomy" id="416017"/>
    <lineage>
        <taxon>Bacteria</taxon>
        <taxon>Bacillati</taxon>
        <taxon>Actinomycetota</taxon>
        <taxon>Actinomycetes</taxon>
        <taxon>Propionibacteriales</taxon>
        <taxon>Kribbellaceae</taxon>
        <taxon>Kribbella</taxon>
    </lineage>
</organism>
<dbReference type="InterPro" id="IPR032466">
    <property type="entry name" value="Metal_Hydrolase"/>
</dbReference>
<dbReference type="Pfam" id="PF07969">
    <property type="entry name" value="Amidohydro_3"/>
    <property type="match status" value="1"/>
</dbReference>
<reference evidence="2 3" key="1">
    <citation type="submission" date="2021-03" db="EMBL/GenBank/DDBJ databases">
        <title>Sequencing the genomes of 1000 actinobacteria strains.</title>
        <authorList>
            <person name="Klenk H.-P."/>
        </authorList>
    </citation>
    <scope>NUCLEOTIDE SEQUENCE [LARGE SCALE GENOMIC DNA]</scope>
    <source>
        <strain evidence="2 3">DSM 18824</strain>
    </source>
</reference>
<dbReference type="Gene3D" id="3.20.20.140">
    <property type="entry name" value="Metal-dependent hydrolases"/>
    <property type="match status" value="1"/>
</dbReference>
<dbReference type="CDD" id="cd01300">
    <property type="entry name" value="YtcJ_like"/>
    <property type="match status" value="1"/>
</dbReference>
<accession>A0ABS4UW87</accession>
<dbReference type="PANTHER" id="PTHR22642">
    <property type="entry name" value="IMIDAZOLONEPROPIONASE"/>
    <property type="match status" value="1"/>
</dbReference>
<dbReference type="InterPro" id="IPR011059">
    <property type="entry name" value="Metal-dep_hydrolase_composite"/>
</dbReference>